<dbReference type="Gene3D" id="3.40.50.1000">
    <property type="entry name" value="HAD superfamily/HAD-like"/>
    <property type="match status" value="1"/>
</dbReference>
<evidence type="ECO:0000256" key="2">
    <source>
        <dbReference type="PIRSR" id="PIRSR610708-1"/>
    </source>
</evidence>
<keyword evidence="4" id="KW-1185">Reference proteome</keyword>
<gene>
    <name evidence="3" type="ordered locus">FBFL15_2516</name>
</gene>
<feature type="active site" description="Proton donor" evidence="2">
    <location>
        <position position="11"/>
    </location>
</feature>
<dbReference type="GO" id="GO:0008253">
    <property type="term" value="F:5'-nucleotidase activity"/>
    <property type="evidence" value="ECO:0007669"/>
    <property type="project" value="InterPro"/>
</dbReference>
<dbReference type="EMBL" id="FQ859183">
    <property type="protein sequence ID" value="CCB70514.1"/>
    <property type="molecule type" value="Genomic_DNA"/>
</dbReference>
<dbReference type="Proteomes" id="UP000009186">
    <property type="component" value="Chromosome"/>
</dbReference>
<feature type="active site" description="Nucleophile" evidence="2">
    <location>
        <position position="9"/>
    </location>
</feature>
<dbReference type="Pfam" id="PF06941">
    <property type="entry name" value="NT5C"/>
    <property type="match status" value="1"/>
</dbReference>
<comment type="similarity">
    <text evidence="1">Belongs to the 5'(3')-deoxyribonucleotidase family.</text>
</comment>
<dbReference type="InterPro" id="IPR036412">
    <property type="entry name" value="HAD-like_sf"/>
</dbReference>
<organism evidence="3 4">
    <name type="scientific">Flavobacterium branchiophilum (strain FL-15)</name>
    <dbReference type="NCBI Taxonomy" id="1034807"/>
    <lineage>
        <taxon>Bacteria</taxon>
        <taxon>Pseudomonadati</taxon>
        <taxon>Bacteroidota</taxon>
        <taxon>Flavobacteriia</taxon>
        <taxon>Flavobacteriales</taxon>
        <taxon>Flavobacteriaceae</taxon>
        <taxon>Flavobacterium</taxon>
    </lineage>
</organism>
<dbReference type="PANTHER" id="PTHR16504:SF4">
    <property type="entry name" value="5'(3')-DEOXYRIBONUCLEOTIDASE"/>
    <property type="match status" value="1"/>
</dbReference>
<evidence type="ECO:0000313" key="4">
    <source>
        <dbReference type="Proteomes" id="UP000009186"/>
    </source>
</evidence>
<dbReference type="SUPFAM" id="SSF56784">
    <property type="entry name" value="HAD-like"/>
    <property type="match status" value="1"/>
</dbReference>
<dbReference type="EC" id="3.1.3.-" evidence="3"/>
<dbReference type="InterPro" id="IPR023214">
    <property type="entry name" value="HAD_sf"/>
</dbReference>
<sequence length="162" mass="18774">MKKKILYLDMDGVVADFEQSVLHICPELNTATQYENPKKRDAKIDQICATELDFFHNLLPMKGAVEAVSQLFPLYDLYFLSSPMWGVPESYIGKRIWIEKHFGVLAKKRLILSHRKDLHLGDFLVDDRTRNGAGEFQGFHIHFGTEQFPDWETTLAFLIENI</sequence>
<dbReference type="InterPro" id="IPR010708">
    <property type="entry name" value="5'(3')-deoxyribonucleotidase"/>
</dbReference>
<dbReference type="PANTHER" id="PTHR16504">
    <property type="entry name" value="5'(3')-DEOXYRIBONUCLEOTIDASE"/>
    <property type="match status" value="1"/>
</dbReference>
<dbReference type="STRING" id="1034807.FBFL15_2516"/>
<protein>
    <submittedName>
        <fullName evidence="3">Putative 5 (3 )-deoxyribonucleotidase</fullName>
        <ecNumber evidence="3">3.1.3.-</ecNumber>
    </submittedName>
</protein>
<proteinExistence type="inferred from homology"/>
<reference evidence="3 4" key="1">
    <citation type="journal article" date="2011" name="Appl. Environ. Microbiol.">
        <title>Complete genome sequence of the fish pathogen Flavobacterium branchiophilum.</title>
        <authorList>
            <consortium name="1:IP"/>
            <consortium name="Microbial Evolutionary Genomics,F-75015 Paris"/>
            <consortium name="France 2:CNRS"/>
            <consortium name="URA2171"/>
            <consortium name="F-75015 Paris,France 3:Unite de Virologie et Immunologie Mol."/>
            <consortium name="INRA,78352 Jouy en Josas Cedex"/>
            <consortium name="France. 4:Unite de Mathemathique"/>
            <consortium name="Informatique et Genome,INRA"/>
            <consortium name="78352 Jouy en Josas Cedex"/>
            <consortium name="France. 5:CEA/Genoscope"/>
            <consortium name="Evry"/>
            <consortium name="France"/>
            <person name="Touchon M."/>
            <person name="Barbier P."/>
            <person name="Bernardet J.F."/>
            <person name="Loux V."/>
            <person name="Vacherie B."/>
            <person name="Barbe V."/>
            <person name="Rocha E.P."/>
            <person name="Duchaud E."/>
        </authorList>
    </citation>
    <scope>NUCLEOTIDE SEQUENCE [LARGE SCALE GENOMIC DNA]</scope>
    <source>
        <strain evidence="3 4">FL-15</strain>
    </source>
</reference>
<dbReference type="AlphaFoldDB" id="G2Z3Q5"/>
<evidence type="ECO:0000313" key="3">
    <source>
        <dbReference type="EMBL" id="CCB70514.1"/>
    </source>
</evidence>
<dbReference type="KEGG" id="fbr:FBFL15_2516"/>
<name>G2Z3Q5_FLABF</name>
<keyword evidence="3" id="KW-0378">Hydrolase</keyword>
<dbReference type="RefSeq" id="WP_014084973.1">
    <property type="nucleotide sequence ID" value="NC_016001.1"/>
</dbReference>
<dbReference type="HOGENOM" id="CLU_100259_0_0_10"/>
<dbReference type="GO" id="GO:0009223">
    <property type="term" value="P:pyrimidine deoxyribonucleotide catabolic process"/>
    <property type="evidence" value="ECO:0007669"/>
    <property type="project" value="TreeGrafter"/>
</dbReference>
<evidence type="ECO:0000256" key="1">
    <source>
        <dbReference type="ARBA" id="ARBA00009589"/>
    </source>
</evidence>
<accession>G2Z3Q5</accession>
<dbReference type="eggNOG" id="COG4502">
    <property type="taxonomic scope" value="Bacteria"/>
</dbReference>